<evidence type="ECO:0000313" key="2">
    <source>
        <dbReference type="Proteomes" id="UP001152178"/>
    </source>
</evidence>
<dbReference type="RefSeq" id="WP_269907909.1">
    <property type="nucleotide sequence ID" value="NZ_JAPFQA010000016.1"/>
</dbReference>
<reference evidence="1" key="1">
    <citation type="submission" date="2022-11" db="EMBL/GenBank/DDBJ databases">
        <authorList>
            <person name="Coimbra C."/>
        </authorList>
    </citation>
    <scope>NUCLEOTIDE SEQUENCE</scope>
    <source>
        <strain evidence="1">Jales19</strain>
    </source>
</reference>
<gene>
    <name evidence="1" type="ORF">OOJ09_25910</name>
</gene>
<sequence length="64" mass="6961">MEQIEMIPLTNPLDAIHPTNGKSVRVVGIDLSSSFGPKMIVLVTDVHGTHVDLVDNVKNRRPSA</sequence>
<comment type="caution">
    <text evidence="1">The sequence shown here is derived from an EMBL/GenBank/DDBJ whole genome shotgun (WGS) entry which is preliminary data.</text>
</comment>
<dbReference type="EMBL" id="JAPFQA010000016">
    <property type="protein sequence ID" value="MCZ8547636.1"/>
    <property type="molecule type" value="Genomic_DNA"/>
</dbReference>
<accession>A0ABT4R1L9</accession>
<organism evidence="1 2">
    <name type="scientific">Mesorhizobium qingshengii</name>
    <dbReference type="NCBI Taxonomy" id="1165689"/>
    <lineage>
        <taxon>Bacteria</taxon>
        <taxon>Pseudomonadati</taxon>
        <taxon>Pseudomonadota</taxon>
        <taxon>Alphaproteobacteria</taxon>
        <taxon>Hyphomicrobiales</taxon>
        <taxon>Phyllobacteriaceae</taxon>
        <taxon>Mesorhizobium</taxon>
    </lineage>
</organism>
<name>A0ABT4R1L9_9HYPH</name>
<dbReference type="Proteomes" id="UP001152178">
    <property type="component" value="Unassembled WGS sequence"/>
</dbReference>
<protein>
    <submittedName>
        <fullName evidence="1">Uncharacterized protein</fullName>
    </submittedName>
</protein>
<evidence type="ECO:0000313" key="1">
    <source>
        <dbReference type="EMBL" id="MCZ8547636.1"/>
    </source>
</evidence>
<proteinExistence type="predicted"/>
<keyword evidence="2" id="KW-1185">Reference proteome</keyword>